<organism evidence="7 8">
    <name type="scientific">Candida albicans P78048</name>
    <dbReference type="NCBI Taxonomy" id="1094989"/>
    <lineage>
        <taxon>Eukaryota</taxon>
        <taxon>Fungi</taxon>
        <taxon>Dikarya</taxon>
        <taxon>Ascomycota</taxon>
        <taxon>Saccharomycotina</taxon>
        <taxon>Pichiomycetes</taxon>
        <taxon>Debaryomycetaceae</taxon>
        <taxon>Candida/Lodderomyces clade</taxon>
        <taxon>Candida</taxon>
    </lineage>
</organism>
<dbReference type="GO" id="GO:0005730">
    <property type="term" value="C:nucleolus"/>
    <property type="evidence" value="ECO:0007669"/>
    <property type="project" value="UniProtKB-SubCell"/>
</dbReference>
<keyword evidence="2" id="KW-0690">Ribosome biogenesis</keyword>
<evidence type="ECO:0000256" key="4">
    <source>
        <dbReference type="ARBA" id="ARBA00038288"/>
    </source>
</evidence>
<dbReference type="SMART" id="SM01362">
    <property type="entry name" value="DUF663"/>
    <property type="match status" value="1"/>
</dbReference>
<dbReference type="Pfam" id="PF22298">
    <property type="entry name" value="Tsr1_G-like"/>
    <property type="match status" value="1"/>
</dbReference>
<comment type="subcellular location">
    <subcellularLocation>
        <location evidence="1">Nucleus</location>
        <location evidence="1">Nucleolus</location>
    </subcellularLocation>
</comment>
<feature type="compositionally biased region" description="Basic and acidic residues" evidence="5">
    <location>
        <begin position="51"/>
        <end position="63"/>
    </location>
</feature>
<evidence type="ECO:0000259" key="6">
    <source>
        <dbReference type="PROSITE" id="PS51714"/>
    </source>
</evidence>
<feature type="compositionally biased region" description="Acidic residues" evidence="5">
    <location>
        <begin position="370"/>
        <end position="393"/>
    </location>
</feature>
<feature type="compositionally biased region" description="Low complexity" evidence="5">
    <location>
        <begin position="37"/>
        <end position="50"/>
    </location>
</feature>
<dbReference type="PANTHER" id="PTHR12858">
    <property type="entry name" value="RIBOSOME BIOGENESIS PROTEIN"/>
    <property type="match status" value="1"/>
</dbReference>
<dbReference type="SMART" id="SM00785">
    <property type="entry name" value="AARP2CN"/>
    <property type="match status" value="1"/>
</dbReference>
<dbReference type="GO" id="GO:0000479">
    <property type="term" value="P:endonucleolytic cleavage of tricistronic rRNA transcript (SSU-rRNA, 5.8S rRNA, LSU-rRNA)"/>
    <property type="evidence" value="ECO:0007669"/>
    <property type="project" value="TreeGrafter"/>
</dbReference>
<dbReference type="GO" id="GO:0000462">
    <property type="term" value="P:maturation of SSU-rRNA from tricistronic rRNA transcript (SSU-rRNA, 5.8S rRNA, LSU-rRNA)"/>
    <property type="evidence" value="ECO:0007669"/>
    <property type="project" value="TreeGrafter"/>
</dbReference>
<feature type="region of interest" description="Disordered" evidence="5">
    <location>
        <begin position="336"/>
        <end position="428"/>
    </location>
</feature>
<dbReference type="EMBL" id="AJIX01000056">
    <property type="protein sequence ID" value="KGR01216.1"/>
    <property type="molecule type" value="Genomic_DNA"/>
</dbReference>
<dbReference type="GO" id="GO:0003924">
    <property type="term" value="F:GTPase activity"/>
    <property type="evidence" value="ECO:0007669"/>
    <property type="project" value="TreeGrafter"/>
</dbReference>
<evidence type="ECO:0000256" key="5">
    <source>
        <dbReference type="SAM" id="MobiDB-lite"/>
    </source>
</evidence>
<dbReference type="Pfam" id="PF08142">
    <property type="entry name" value="AARP2CN"/>
    <property type="match status" value="1"/>
</dbReference>
<comment type="similarity">
    <text evidence="4">Belongs to the TRAFAC class translation factor GTPase superfamily. Bms1-like GTPase family. TSR1 subfamily.</text>
</comment>
<evidence type="ECO:0000313" key="7">
    <source>
        <dbReference type="EMBL" id="KGR01216.1"/>
    </source>
</evidence>
<dbReference type="InterPro" id="IPR012948">
    <property type="entry name" value="AARP2CN"/>
</dbReference>
<dbReference type="GO" id="GO:0034511">
    <property type="term" value="F:U3 snoRNA binding"/>
    <property type="evidence" value="ECO:0007669"/>
    <property type="project" value="TreeGrafter"/>
</dbReference>
<keyword evidence="3" id="KW-0539">Nucleus</keyword>
<protein>
    <submittedName>
        <fullName evidence="7">Pre-rRNA-processing protein TSR1</fullName>
    </submittedName>
</protein>
<feature type="domain" description="Bms1-type G" evidence="6">
    <location>
        <begin position="83"/>
        <end position="267"/>
    </location>
</feature>
<dbReference type="GO" id="GO:0005525">
    <property type="term" value="F:GTP binding"/>
    <property type="evidence" value="ECO:0007669"/>
    <property type="project" value="TreeGrafter"/>
</dbReference>
<dbReference type="Proteomes" id="UP000030161">
    <property type="component" value="Unassembled WGS sequence"/>
</dbReference>
<accession>A0AB34PIV5</accession>
<dbReference type="GO" id="GO:0030688">
    <property type="term" value="C:preribosome, small subunit precursor"/>
    <property type="evidence" value="ECO:0007669"/>
    <property type="project" value="TreeGrafter"/>
</dbReference>
<dbReference type="PANTHER" id="PTHR12858:SF1">
    <property type="entry name" value="PRE-RRNA-PROCESSING PROTEIN TSR1 HOMOLOG"/>
    <property type="match status" value="1"/>
</dbReference>
<feature type="region of interest" description="Disordered" evidence="5">
    <location>
        <begin position="1"/>
        <end position="63"/>
    </location>
</feature>
<feature type="compositionally biased region" description="Basic residues" evidence="5">
    <location>
        <begin position="7"/>
        <end position="31"/>
    </location>
</feature>
<dbReference type="Pfam" id="PF04950">
    <property type="entry name" value="RIBIOP_C"/>
    <property type="match status" value="1"/>
</dbReference>
<evidence type="ECO:0000256" key="2">
    <source>
        <dbReference type="ARBA" id="ARBA00022517"/>
    </source>
</evidence>
<dbReference type="InterPro" id="IPR039761">
    <property type="entry name" value="Bms1/Tsr1"/>
</dbReference>
<feature type="compositionally biased region" description="Low complexity" evidence="5">
    <location>
        <begin position="410"/>
        <end position="422"/>
    </location>
</feature>
<evidence type="ECO:0000256" key="3">
    <source>
        <dbReference type="ARBA" id="ARBA00023242"/>
    </source>
</evidence>
<evidence type="ECO:0000313" key="8">
    <source>
        <dbReference type="Proteomes" id="UP000030161"/>
    </source>
</evidence>
<sequence length="842" mass="94529">MANSHRNTLKHDHKPFKSKHATKGQIKARIKGKVEKSSNSSGGSKSSKVVSKLERKNLSKQQRDNKILETKLTKKLFEGNSGAEKIVTIITLTNDLSAVDIANRLFNEQEDTSNESITRFDFGYPSVTNINIAKFKTNLKVIIPKQNNMISILDAAQVSDFVLLGISATEEIGENSFGETVLRALIAQGISTTIGVLPNIVSAYPKRNLQLDVKQSLQSFYHHFFPSRDGSSNRGSGTDSGGNKLYSLELDSDNSNCLRIICQKFPQSITWRDSRGWLVADKVEIFNPNDMPVENQQQMMVVEGMVRGVGFNVNRLVHLPGLGDFQLHKLEKLARKARGNSSRNHRGGMDIDTGNDGDAEETFLPNEQQESLDELNPDEGIDMGTMEDDDDFLNNDNFGVRSEGKIYFDNGNSNGTSSSSTGKKLVPRGTSEYQGRWFVDDVLDEDASDLEEQREGEGEEEEDANIVDDDMMVEDNMEADDITDSIHDSEMMHVDLSPEEESRQLEEYRSLAKDDLEFPDEIELHPNESAIERLKGFRGVKSLGNCDWDYDEYDPEAPSILKRLFQVSNYKATKNKVNKQFIKQTEITAGNRVRLYIIIPPGASNNVSSVIGSCSSVPFPVYELLEHEHKLGVCNFSFEAWQDYEKPIINKEQIIVQYGPRRQIIQPLYNQANNNPNNVHKLENFVHHNQGGGGAIIATAITPVLFTNSPTLFFKIHPDADDSSNSNGGSVEFVGKGTYLGSDAKRIMVQRVVLTGHPIKIHKRVVTIRYMFFNREDINYFKAVSLFTKNSGRVGFIKESLGTHGYFKANFDGKLTSQDVVAMSLYKRSWPEVSTAWNKFNY</sequence>
<proteinExistence type="inferred from homology"/>
<comment type="caution">
    <text evidence="7">The sequence shown here is derived from an EMBL/GenBank/DDBJ whole genome shotgun (WGS) entry which is preliminary data.</text>
</comment>
<feature type="compositionally biased region" description="Basic residues" evidence="5">
    <location>
        <begin position="336"/>
        <end position="346"/>
    </location>
</feature>
<name>A0AB34PIV5_CANAX</name>
<gene>
    <name evidence="7" type="ORF">MG3_06220</name>
</gene>
<dbReference type="AlphaFoldDB" id="A0AB34PIV5"/>
<dbReference type="InterPro" id="IPR007034">
    <property type="entry name" value="BMS1_TSR1_C"/>
</dbReference>
<dbReference type="InterPro" id="IPR030387">
    <property type="entry name" value="G_Bms1/Tsr1_dom"/>
</dbReference>
<reference evidence="7 8" key="1">
    <citation type="submission" date="2013-12" db="EMBL/GenBank/DDBJ databases">
        <title>The Genome Sequence of Candida albicans P78048.</title>
        <authorList>
            <consortium name="The Broad Institute Genome Sequencing Platform"/>
            <consortium name="The Broad Institute Genome Sequencing Center for Infectious Disease"/>
            <person name="Cuomo C."/>
            <person name="Bennett R."/>
            <person name="Hirakawa M."/>
            <person name="Noverr M."/>
            <person name="Mitchell A."/>
            <person name="Young S.K."/>
            <person name="Zeng Q."/>
            <person name="Gargeya S."/>
            <person name="Fitzgerald M."/>
            <person name="Abouelleil A."/>
            <person name="Alvarado L."/>
            <person name="Berlin A.M."/>
            <person name="Chapman S.B."/>
            <person name="Dewar J."/>
            <person name="Goldberg J."/>
            <person name="Griggs A."/>
            <person name="Gujja S."/>
            <person name="Hansen M."/>
            <person name="Howarth C."/>
            <person name="Imamovic A."/>
            <person name="Larimer J."/>
            <person name="McCowan C."/>
            <person name="Murphy C."/>
            <person name="Pearson M."/>
            <person name="Priest M."/>
            <person name="Roberts A."/>
            <person name="Saif S."/>
            <person name="Shea T."/>
            <person name="Sykes S."/>
            <person name="Wortman J."/>
            <person name="Nusbaum C."/>
            <person name="Birren B."/>
        </authorList>
    </citation>
    <scope>NUCLEOTIDE SEQUENCE [LARGE SCALE GENOMIC DNA]</scope>
    <source>
        <strain evidence="7 8">P78048</strain>
    </source>
</reference>
<dbReference type="PROSITE" id="PS51714">
    <property type="entry name" value="G_BMS1"/>
    <property type="match status" value="1"/>
</dbReference>
<evidence type="ECO:0000256" key="1">
    <source>
        <dbReference type="ARBA" id="ARBA00004604"/>
    </source>
</evidence>